<protein>
    <submittedName>
        <fullName evidence="1">Uncharacterized protein</fullName>
    </submittedName>
</protein>
<keyword evidence="2" id="KW-1185">Reference proteome</keyword>
<name>A0ACB9D7I5_9ASTR</name>
<proteinExistence type="predicted"/>
<reference evidence="2" key="1">
    <citation type="journal article" date="2022" name="Mol. Ecol. Resour.">
        <title>The genomes of chicory, endive, great burdock and yacon provide insights into Asteraceae palaeo-polyploidization history and plant inulin production.</title>
        <authorList>
            <person name="Fan W."/>
            <person name="Wang S."/>
            <person name="Wang H."/>
            <person name="Wang A."/>
            <person name="Jiang F."/>
            <person name="Liu H."/>
            <person name="Zhao H."/>
            <person name="Xu D."/>
            <person name="Zhang Y."/>
        </authorList>
    </citation>
    <scope>NUCLEOTIDE SEQUENCE [LARGE SCALE GENOMIC DNA]</scope>
    <source>
        <strain evidence="2">cv. Yunnan</strain>
    </source>
</reference>
<gene>
    <name evidence="1" type="ORF">L1987_60250</name>
</gene>
<dbReference type="EMBL" id="CM042037">
    <property type="protein sequence ID" value="KAI3742564.1"/>
    <property type="molecule type" value="Genomic_DNA"/>
</dbReference>
<evidence type="ECO:0000313" key="1">
    <source>
        <dbReference type="EMBL" id="KAI3742564.1"/>
    </source>
</evidence>
<comment type="caution">
    <text evidence="1">The sequence shown here is derived from an EMBL/GenBank/DDBJ whole genome shotgun (WGS) entry which is preliminary data.</text>
</comment>
<sequence>MHNHQQEHDENENIMTVWVYMKNNSSHGRRIFAWRCISKILNWAGSHRFLHSVAQIGIHTDVPTPDMGTNPQVYNMSF</sequence>
<dbReference type="Proteomes" id="UP001056120">
    <property type="component" value="Linkage Group LG20"/>
</dbReference>
<evidence type="ECO:0000313" key="2">
    <source>
        <dbReference type="Proteomes" id="UP001056120"/>
    </source>
</evidence>
<accession>A0ACB9D7I5</accession>
<organism evidence="1 2">
    <name type="scientific">Smallanthus sonchifolius</name>
    <dbReference type="NCBI Taxonomy" id="185202"/>
    <lineage>
        <taxon>Eukaryota</taxon>
        <taxon>Viridiplantae</taxon>
        <taxon>Streptophyta</taxon>
        <taxon>Embryophyta</taxon>
        <taxon>Tracheophyta</taxon>
        <taxon>Spermatophyta</taxon>
        <taxon>Magnoliopsida</taxon>
        <taxon>eudicotyledons</taxon>
        <taxon>Gunneridae</taxon>
        <taxon>Pentapetalae</taxon>
        <taxon>asterids</taxon>
        <taxon>campanulids</taxon>
        <taxon>Asterales</taxon>
        <taxon>Asteraceae</taxon>
        <taxon>Asteroideae</taxon>
        <taxon>Heliantheae alliance</taxon>
        <taxon>Millerieae</taxon>
        <taxon>Smallanthus</taxon>
    </lineage>
</organism>
<reference evidence="1 2" key="2">
    <citation type="journal article" date="2022" name="Mol. Ecol. Resour.">
        <title>The genomes of chicory, endive, great burdock and yacon provide insights into Asteraceae paleo-polyploidization history and plant inulin production.</title>
        <authorList>
            <person name="Fan W."/>
            <person name="Wang S."/>
            <person name="Wang H."/>
            <person name="Wang A."/>
            <person name="Jiang F."/>
            <person name="Liu H."/>
            <person name="Zhao H."/>
            <person name="Xu D."/>
            <person name="Zhang Y."/>
        </authorList>
    </citation>
    <scope>NUCLEOTIDE SEQUENCE [LARGE SCALE GENOMIC DNA]</scope>
    <source>
        <strain evidence="2">cv. Yunnan</strain>
        <tissue evidence="1">Leaves</tissue>
    </source>
</reference>